<dbReference type="Gene3D" id="2.40.50.100">
    <property type="match status" value="1"/>
</dbReference>
<evidence type="ECO:0000313" key="4">
    <source>
        <dbReference type="Proteomes" id="UP000255279"/>
    </source>
</evidence>
<gene>
    <name evidence="3" type="primary">accB_1</name>
    <name evidence="3" type="ORF">NCTC10293_00455</name>
</gene>
<name>A0A378R886_9GAMM</name>
<dbReference type="InterPro" id="IPR000089">
    <property type="entry name" value="Biotin_lipoyl"/>
</dbReference>
<feature type="compositionally biased region" description="Low complexity" evidence="1">
    <location>
        <begin position="40"/>
        <end position="55"/>
    </location>
</feature>
<reference evidence="3 4" key="1">
    <citation type="submission" date="2018-06" db="EMBL/GenBank/DDBJ databases">
        <authorList>
            <consortium name="Pathogen Informatics"/>
            <person name="Doyle S."/>
        </authorList>
    </citation>
    <scope>NUCLEOTIDE SEQUENCE [LARGE SCALE GENOMIC DNA]</scope>
    <source>
        <strain evidence="3 4">NCTC10293</strain>
    </source>
</reference>
<dbReference type="Proteomes" id="UP000255279">
    <property type="component" value="Unassembled WGS sequence"/>
</dbReference>
<evidence type="ECO:0000313" key="3">
    <source>
        <dbReference type="EMBL" id="STZ10130.1"/>
    </source>
</evidence>
<dbReference type="SUPFAM" id="SSF51230">
    <property type="entry name" value="Single hybrid motif"/>
    <property type="match status" value="1"/>
</dbReference>
<dbReference type="OrthoDB" id="9811735at2"/>
<evidence type="ECO:0000259" key="2">
    <source>
        <dbReference type="Pfam" id="PF00364"/>
    </source>
</evidence>
<feature type="region of interest" description="Disordered" evidence="1">
    <location>
        <begin position="40"/>
        <end position="71"/>
    </location>
</feature>
<organism evidence="3 4">
    <name type="scientific">Moraxella caviae</name>
    <dbReference type="NCBI Taxonomy" id="34060"/>
    <lineage>
        <taxon>Bacteria</taxon>
        <taxon>Pseudomonadati</taxon>
        <taxon>Pseudomonadota</taxon>
        <taxon>Gammaproteobacteria</taxon>
        <taxon>Moraxellales</taxon>
        <taxon>Moraxellaceae</taxon>
        <taxon>Moraxella</taxon>
    </lineage>
</organism>
<dbReference type="Pfam" id="PF00364">
    <property type="entry name" value="Biotin_lipoyl"/>
    <property type="match status" value="1"/>
</dbReference>
<accession>A0A378R886</accession>
<dbReference type="AlphaFoldDB" id="A0A378R886"/>
<dbReference type="CDD" id="cd06850">
    <property type="entry name" value="biotinyl_domain"/>
    <property type="match status" value="1"/>
</dbReference>
<feature type="compositionally biased region" description="Polar residues" evidence="1">
    <location>
        <begin position="56"/>
        <end position="71"/>
    </location>
</feature>
<evidence type="ECO:0000256" key="1">
    <source>
        <dbReference type="SAM" id="MobiDB-lite"/>
    </source>
</evidence>
<sequence>MMNIDFAQVEKFVQLVSSSGVHEVSVIDGKRSLTVTNTTKAQTAQMPTQTQATPQNADFTAPQTPNAQSPDQAKCITSGDVGILSLTKDGKPYVQVGDAVQAGDTVASVAQLGVLMPIIADKAGTVAAVLMSDGERVEYGQAVIELA</sequence>
<dbReference type="EMBL" id="UGQE01000001">
    <property type="protein sequence ID" value="STZ10130.1"/>
    <property type="molecule type" value="Genomic_DNA"/>
</dbReference>
<protein>
    <submittedName>
        <fullName evidence="3">Biotin carboxyl carrier protein of acetyl-CoA carboxylase</fullName>
    </submittedName>
</protein>
<dbReference type="InterPro" id="IPR011053">
    <property type="entry name" value="Single_hybrid_motif"/>
</dbReference>
<feature type="domain" description="Lipoyl-binding" evidence="2">
    <location>
        <begin position="89"/>
        <end position="146"/>
    </location>
</feature>
<proteinExistence type="predicted"/>